<evidence type="ECO:0000259" key="8">
    <source>
        <dbReference type="PROSITE" id="PS50928"/>
    </source>
</evidence>
<name>A0A9W6CUM0_9MICO</name>
<dbReference type="RefSeq" id="WP_281882360.1">
    <property type="nucleotide sequence ID" value="NZ_BSDP01000001.1"/>
</dbReference>
<evidence type="ECO:0000256" key="3">
    <source>
        <dbReference type="ARBA" id="ARBA00022475"/>
    </source>
</evidence>
<dbReference type="InterPro" id="IPR000515">
    <property type="entry name" value="MetI-like"/>
</dbReference>
<evidence type="ECO:0000256" key="1">
    <source>
        <dbReference type="ARBA" id="ARBA00004651"/>
    </source>
</evidence>
<sequence>MAIDAVQRPQYARSVRRARVRRRLSVTAWLMLAPFITVFVVSVIAPLLYALAISVYQNRIVGGTVFVGLENYLRALTDPLLGEGVIRVLLFIAVQVPIMLSISLTAALALDSGRMAGSRTVRLGLFLPYAVPSVVAALMWGYIFGGQFGLVGQIWGAVGAAPPDLLGNALMLPSIGNIVTWSMVGYNMLIFYAALRAVPTEIYEASAIDGAGEWRRAWSIKLPALRPAMLLALVFSIIGSLQLFNEPSILQALRPSVITTNYTPNLYAYSLSFLGGQINYAAAIAILMGLVTVIAAVFVQVVSARARRQTR</sequence>
<dbReference type="GO" id="GO:0055085">
    <property type="term" value="P:transmembrane transport"/>
    <property type="evidence" value="ECO:0007669"/>
    <property type="project" value="InterPro"/>
</dbReference>
<dbReference type="Proteomes" id="UP001144396">
    <property type="component" value="Unassembled WGS sequence"/>
</dbReference>
<evidence type="ECO:0000256" key="6">
    <source>
        <dbReference type="ARBA" id="ARBA00023136"/>
    </source>
</evidence>
<feature type="transmembrane region" description="Helical" evidence="7">
    <location>
        <begin position="26"/>
        <end position="49"/>
    </location>
</feature>
<dbReference type="InterPro" id="IPR050809">
    <property type="entry name" value="UgpAE/MalFG_permease"/>
</dbReference>
<evidence type="ECO:0000313" key="10">
    <source>
        <dbReference type="Proteomes" id="UP001144396"/>
    </source>
</evidence>
<proteinExistence type="inferred from homology"/>
<comment type="caution">
    <text evidence="9">The sequence shown here is derived from an EMBL/GenBank/DDBJ whole genome shotgun (WGS) entry which is preliminary data.</text>
</comment>
<dbReference type="Gene3D" id="1.10.3720.10">
    <property type="entry name" value="MetI-like"/>
    <property type="match status" value="1"/>
</dbReference>
<evidence type="ECO:0000256" key="2">
    <source>
        <dbReference type="ARBA" id="ARBA00022448"/>
    </source>
</evidence>
<keyword evidence="6 7" id="KW-0472">Membrane</keyword>
<protein>
    <submittedName>
        <fullName evidence="9">ABC transporter permease</fullName>
    </submittedName>
</protein>
<feature type="transmembrane region" description="Helical" evidence="7">
    <location>
        <begin position="175"/>
        <end position="195"/>
    </location>
</feature>
<dbReference type="AlphaFoldDB" id="A0A9W6CUM0"/>
<feature type="transmembrane region" description="Helical" evidence="7">
    <location>
        <begin position="280"/>
        <end position="302"/>
    </location>
</feature>
<dbReference type="Pfam" id="PF00528">
    <property type="entry name" value="BPD_transp_1"/>
    <property type="match status" value="1"/>
</dbReference>
<comment type="similarity">
    <text evidence="7">Belongs to the binding-protein-dependent transport system permease family.</text>
</comment>
<dbReference type="PANTHER" id="PTHR43227">
    <property type="entry name" value="BLL4140 PROTEIN"/>
    <property type="match status" value="1"/>
</dbReference>
<dbReference type="GO" id="GO:0005886">
    <property type="term" value="C:plasma membrane"/>
    <property type="evidence" value="ECO:0007669"/>
    <property type="project" value="UniProtKB-SubCell"/>
</dbReference>
<evidence type="ECO:0000256" key="4">
    <source>
        <dbReference type="ARBA" id="ARBA00022692"/>
    </source>
</evidence>
<feature type="transmembrane region" description="Helical" evidence="7">
    <location>
        <begin position="123"/>
        <end position="143"/>
    </location>
</feature>
<comment type="subcellular location">
    <subcellularLocation>
        <location evidence="1 7">Cell membrane</location>
        <topology evidence="1 7">Multi-pass membrane protein</topology>
    </subcellularLocation>
</comment>
<dbReference type="InterPro" id="IPR035906">
    <property type="entry name" value="MetI-like_sf"/>
</dbReference>
<dbReference type="PANTHER" id="PTHR43227:SF8">
    <property type="entry name" value="DIACETYLCHITOBIOSE UPTAKE SYSTEM PERMEASE PROTEIN DASB"/>
    <property type="match status" value="1"/>
</dbReference>
<dbReference type="PROSITE" id="PS50928">
    <property type="entry name" value="ABC_TM1"/>
    <property type="match status" value="1"/>
</dbReference>
<keyword evidence="5 7" id="KW-1133">Transmembrane helix</keyword>
<dbReference type="EMBL" id="BSDP01000001">
    <property type="protein sequence ID" value="GLI26361.1"/>
    <property type="molecule type" value="Genomic_DNA"/>
</dbReference>
<keyword evidence="3" id="KW-1003">Cell membrane</keyword>
<organism evidence="9 10">
    <name type="scientific">Agromyces rhizosphaerae</name>
    <dbReference type="NCBI Taxonomy" id="88374"/>
    <lineage>
        <taxon>Bacteria</taxon>
        <taxon>Bacillati</taxon>
        <taxon>Actinomycetota</taxon>
        <taxon>Actinomycetes</taxon>
        <taxon>Micrococcales</taxon>
        <taxon>Microbacteriaceae</taxon>
        <taxon>Agromyces</taxon>
    </lineage>
</organism>
<evidence type="ECO:0000313" key="9">
    <source>
        <dbReference type="EMBL" id="GLI26361.1"/>
    </source>
</evidence>
<keyword evidence="10" id="KW-1185">Reference proteome</keyword>
<evidence type="ECO:0000256" key="5">
    <source>
        <dbReference type="ARBA" id="ARBA00022989"/>
    </source>
</evidence>
<dbReference type="SUPFAM" id="SSF161098">
    <property type="entry name" value="MetI-like"/>
    <property type="match status" value="1"/>
</dbReference>
<feature type="domain" description="ABC transmembrane type-1" evidence="8">
    <location>
        <begin position="85"/>
        <end position="299"/>
    </location>
</feature>
<dbReference type="CDD" id="cd06261">
    <property type="entry name" value="TM_PBP2"/>
    <property type="match status" value="1"/>
</dbReference>
<keyword evidence="2 7" id="KW-0813">Transport</keyword>
<accession>A0A9W6CUM0</accession>
<keyword evidence="4 7" id="KW-0812">Transmembrane</keyword>
<reference evidence="9" key="1">
    <citation type="submission" date="2022-12" db="EMBL/GenBank/DDBJ databases">
        <title>Reference genome sequencing for broad-spectrum identification of bacterial and archaeal isolates by mass spectrometry.</title>
        <authorList>
            <person name="Sekiguchi Y."/>
            <person name="Tourlousse D.M."/>
        </authorList>
    </citation>
    <scope>NUCLEOTIDE SEQUENCE</scope>
    <source>
        <strain evidence="9">14</strain>
    </source>
</reference>
<gene>
    <name evidence="9" type="ORF">ARHIZOSPH14_06030</name>
</gene>
<evidence type="ECO:0000256" key="7">
    <source>
        <dbReference type="RuleBase" id="RU363032"/>
    </source>
</evidence>
<feature type="transmembrane region" description="Helical" evidence="7">
    <location>
        <begin position="224"/>
        <end position="244"/>
    </location>
</feature>
<feature type="transmembrane region" description="Helical" evidence="7">
    <location>
        <begin position="88"/>
        <end position="111"/>
    </location>
</feature>